<name>A0ABV5XZQ5_ARTRM</name>
<proteinExistence type="predicted"/>
<protein>
    <submittedName>
        <fullName evidence="2">N-acetylglucosamine kinase</fullName>
    </submittedName>
</protein>
<dbReference type="Proteomes" id="UP001589702">
    <property type="component" value="Unassembled WGS sequence"/>
</dbReference>
<keyword evidence="3" id="KW-1185">Reference proteome</keyword>
<keyword evidence="2" id="KW-0418">Kinase</keyword>
<evidence type="ECO:0000313" key="2">
    <source>
        <dbReference type="EMBL" id="MFB9820226.1"/>
    </source>
</evidence>
<dbReference type="RefSeq" id="WP_234750720.1">
    <property type="nucleotide sequence ID" value="NZ_BAAAWN010000001.1"/>
</dbReference>
<dbReference type="PANTHER" id="PTHR43190">
    <property type="entry name" value="N-ACETYL-D-GLUCOSAMINE KINASE"/>
    <property type="match status" value="1"/>
</dbReference>
<dbReference type="PANTHER" id="PTHR43190:SF3">
    <property type="entry name" value="N-ACETYL-D-GLUCOSAMINE KINASE"/>
    <property type="match status" value="1"/>
</dbReference>
<accession>A0ABV5XZQ5</accession>
<reference evidence="2 3" key="1">
    <citation type="submission" date="2024-09" db="EMBL/GenBank/DDBJ databases">
        <authorList>
            <person name="Sun Q."/>
            <person name="Mori K."/>
        </authorList>
    </citation>
    <scope>NUCLEOTIDE SEQUENCE [LARGE SCALE GENOMIC DNA]</scope>
    <source>
        <strain evidence="2 3">JCM 1334</strain>
    </source>
</reference>
<dbReference type="InterPro" id="IPR052519">
    <property type="entry name" value="Euk-type_GlcNAc_Kinase"/>
</dbReference>
<gene>
    <name evidence="2" type="ORF">ACFFP1_12045</name>
</gene>
<evidence type="ECO:0000259" key="1">
    <source>
        <dbReference type="Pfam" id="PF01869"/>
    </source>
</evidence>
<dbReference type="InterPro" id="IPR043129">
    <property type="entry name" value="ATPase_NBD"/>
</dbReference>
<dbReference type="SUPFAM" id="SSF53067">
    <property type="entry name" value="Actin-like ATPase domain"/>
    <property type="match status" value="1"/>
</dbReference>
<feature type="domain" description="ATPase BadF/BadG/BcrA/BcrD type" evidence="1">
    <location>
        <begin position="50"/>
        <end position="255"/>
    </location>
</feature>
<dbReference type="Gene3D" id="3.30.420.40">
    <property type="match status" value="1"/>
</dbReference>
<dbReference type="InterPro" id="IPR002731">
    <property type="entry name" value="ATPase_BadF"/>
</dbReference>
<sequence>MAFDLGQGAVRARVRSGSALECELTAPGYRPGQPLHQFLLNLANQAAQASGNSRFDIIVGGLTGLHGRSPDPSPSMRLLEEQFGTQRLILADDALTSYLGARGDKEGVIAAVGTGLVALGFGPKGRAARVDGVGAMIGDDGAGWWIGRQGLIAALSAADGRRPGSQALLDAAIGKFGPIENLPGIVAAAVSPIALVAGFASSVAEAARSGDPVAQGIWDQAAQHIATAVSAAATRAGLGPNCDYTLLGGITAAIDLLEPTLTRRLQEDFPECRRTTPAGTSLDGAEQLAELDSLDSLFPLATEARTP</sequence>
<organism evidence="2 3">
    <name type="scientific">Arthrobacter ramosus</name>
    <dbReference type="NCBI Taxonomy" id="1672"/>
    <lineage>
        <taxon>Bacteria</taxon>
        <taxon>Bacillati</taxon>
        <taxon>Actinomycetota</taxon>
        <taxon>Actinomycetes</taxon>
        <taxon>Micrococcales</taxon>
        <taxon>Micrococcaceae</taxon>
        <taxon>Arthrobacter</taxon>
    </lineage>
</organism>
<dbReference type="EMBL" id="JBHMBC010000018">
    <property type="protein sequence ID" value="MFB9820226.1"/>
    <property type="molecule type" value="Genomic_DNA"/>
</dbReference>
<dbReference type="GO" id="GO:0016301">
    <property type="term" value="F:kinase activity"/>
    <property type="evidence" value="ECO:0007669"/>
    <property type="project" value="UniProtKB-KW"/>
</dbReference>
<evidence type="ECO:0000313" key="3">
    <source>
        <dbReference type="Proteomes" id="UP001589702"/>
    </source>
</evidence>
<keyword evidence="2" id="KW-0808">Transferase</keyword>
<comment type="caution">
    <text evidence="2">The sequence shown here is derived from an EMBL/GenBank/DDBJ whole genome shotgun (WGS) entry which is preliminary data.</text>
</comment>
<dbReference type="Pfam" id="PF01869">
    <property type="entry name" value="BcrAD_BadFG"/>
    <property type="match status" value="1"/>
</dbReference>